<sequence length="81" mass="9282">MNRCTETSWKTTPGSSKSTLNSVISEKTESLLQLMISLAERRLLLLFNLESHSLLKIWQQWACQPSKLTQSPRWSSRSSLT</sequence>
<accession>E4Z176</accession>
<organism evidence="1">
    <name type="scientific">Oikopleura dioica</name>
    <name type="common">Tunicate</name>
    <dbReference type="NCBI Taxonomy" id="34765"/>
    <lineage>
        <taxon>Eukaryota</taxon>
        <taxon>Metazoa</taxon>
        <taxon>Chordata</taxon>
        <taxon>Tunicata</taxon>
        <taxon>Appendicularia</taxon>
        <taxon>Copelata</taxon>
        <taxon>Oikopleuridae</taxon>
        <taxon>Oikopleura</taxon>
    </lineage>
</organism>
<dbReference type="AlphaFoldDB" id="E4Z176"/>
<dbReference type="Proteomes" id="UP000011014">
    <property type="component" value="Unassembled WGS sequence"/>
</dbReference>
<name>E4Z176_OIKDI</name>
<reference evidence="1" key="1">
    <citation type="journal article" date="2010" name="Science">
        <title>Plasticity of animal genome architecture unmasked by rapid evolution of a pelagic tunicate.</title>
        <authorList>
            <person name="Denoeud F."/>
            <person name="Henriet S."/>
            <person name="Mungpakdee S."/>
            <person name="Aury J.M."/>
            <person name="Da Silva C."/>
            <person name="Brinkmann H."/>
            <person name="Mikhaleva J."/>
            <person name="Olsen L.C."/>
            <person name="Jubin C."/>
            <person name="Canestro C."/>
            <person name="Bouquet J.M."/>
            <person name="Danks G."/>
            <person name="Poulain J."/>
            <person name="Campsteijn C."/>
            <person name="Adamski M."/>
            <person name="Cross I."/>
            <person name="Yadetie F."/>
            <person name="Muffato M."/>
            <person name="Louis A."/>
            <person name="Butcher S."/>
            <person name="Tsagkogeorga G."/>
            <person name="Konrad A."/>
            <person name="Singh S."/>
            <person name="Jensen M.F."/>
            <person name="Cong E.H."/>
            <person name="Eikeseth-Otteraa H."/>
            <person name="Noel B."/>
            <person name="Anthouard V."/>
            <person name="Porcel B.M."/>
            <person name="Kachouri-Lafond R."/>
            <person name="Nishino A."/>
            <person name="Ugolini M."/>
            <person name="Chourrout P."/>
            <person name="Nishida H."/>
            <person name="Aasland R."/>
            <person name="Huzurbazar S."/>
            <person name="Westhof E."/>
            <person name="Delsuc F."/>
            <person name="Lehrach H."/>
            <person name="Reinhardt R."/>
            <person name="Weissenbach J."/>
            <person name="Roy S.W."/>
            <person name="Artiguenave F."/>
            <person name="Postlethwait J.H."/>
            <person name="Manak J.R."/>
            <person name="Thompson E.M."/>
            <person name="Jaillon O."/>
            <person name="Du Pasquier L."/>
            <person name="Boudinot P."/>
            <person name="Liberles D.A."/>
            <person name="Volff J.N."/>
            <person name="Philippe H."/>
            <person name="Lenhard B."/>
            <person name="Roest Crollius H."/>
            <person name="Wincker P."/>
            <person name="Chourrout D."/>
        </authorList>
    </citation>
    <scope>NUCLEOTIDE SEQUENCE [LARGE SCALE GENOMIC DNA]</scope>
</reference>
<protein>
    <submittedName>
        <fullName evidence="1">Uncharacterized protein</fullName>
    </submittedName>
</protein>
<gene>
    <name evidence="1" type="ORF">GSOID_T00023524001</name>
</gene>
<dbReference type="EMBL" id="FN656448">
    <property type="protein sequence ID" value="CBY41454.1"/>
    <property type="molecule type" value="Genomic_DNA"/>
</dbReference>
<proteinExistence type="predicted"/>
<evidence type="ECO:0000313" key="1">
    <source>
        <dbReference type="EMBL" id="CBY41454.1"/>
    </source>
</evidence>